<dbReference type="EMBL" id="JASBWU010000011">
    <property type="protein sequence ID" value="KAJ9118260.1"/>
    <property type="molecule type" value="Genomic_DNA"/>
</dbReference>
<dbReference type="Proteomes" id="UP001243375">
    <property type="component" value="Unassembled WGS sequence"/>
</dbReference>
<organism evidence="1 2">
    <name type="scientific">Naganishia vaughanmartiniae</name>
    <dbReference type="NCBI Taxonomy" id="1424756"/>
    <lineage>
        <taxon>Eukaryota</taxon>
        <taxon>Fungi</taxon>
        <taxon>Dikarya</taxon>
        <taxon>Basidiomycota</taxon>
        <taxon>Agaricomycotina</taxon>
        <taxon>Tremellomycetes</taxon>
        <taxon>Filobasidiales</taxon>
        <taxon>Filobasidiaceae</taxon>
        <taxon>Naganishia</taxon>
    </lineage>
</organism>
<proteinExistence type="predicted"/>
<comment type="caution">
    <text evidence="1">The sequence shown here is derived from an EMBL/GenBank/DDBJ whole genome shotgun (WGS) entry which is preliminary data.</text>
</comment>
<evidence type="ECO:0000313" key="2">
    <source>
        <dbReference type="Proteomes" id="UP001243375"/>
    </source>
</evidence>
<keyword evidence="2" id="KW-1185">Reference proteome</keyword>
<evidence type="ECO:0000313" key="1">
    <source>
        <dbReference type="EMBL" id="KAJ9118260.1"/>
    </source>
</evidence>
<accession>A0ACC2X4E3</accession>
<sequence>MGKALTLDDFHFLTRIGKGQFGKVDAVRFSQNGQIYALKTIEKTKITRAGQSLDINLEKDVLVRASVSRESSSTKWMPTPRLLATFVSPNCIHFAVSFANCGTLWDLFCSTGHTKATSQEWMEHEETALLGNRSQVDSAGLASLFHSMNGSSALSATSRRLPEPTFMVYLKQLVLAIQWLHEEAGIVHRDVKPENVLLTDDGRAVICDFGSAARLADHRSSENDCDNPHNIRRRSIETRGIATFGKNLWAEPRYLPLSACQTLHGTADYIAPEVLQTYEQFLVDSDSFAEDVNYSTMEDTSKKGYDASVDWWSFGAMCYEMISGLPPFYAKTVQETYDDSGFSVKMSKFLTSLLLPSETRLGRLGPEQVKKHSLFMDTDWDGVRNNELSSLPSGFENPKPLPLSFTNGSDITSAYQEYSSPFDTSTLHMSPSGAMPTWAGDFGSHTAVADSSLEPCYEDQEASRANPWLGLQAIQLPAESEDNKQWMNWNWVAKEIVSRPLEAPNREADWPAKTVPAEAYPKLPSFDKLKRESTPGRAQLRQAHMQHRGDIVRNAVASPIAISTRFKTPGRGTPGVPDAVQLEPASLSAPRTMPRTVTRGTGRKMVSMSEKRAFKLMVKCVEASAKKKISASGRKHGQPKNGATGPDAPLLADRKSNMGETSSAYRKRSFLSKLQALNVGDLFQAQELSNFEDSVHTAAGAGKGKPRLRNRNAPDAFIRQGGRDKVSSSRPVTVGFEAFMAELQNSANTSGFQSSPRLSYDIARTSYSSDSSDSSSIIGKTHSALVSPTIAASSLEAIPTKTHDQVPVHPLSSSKQSSIAPTRMERDELLSRLFPTYTSDPAQARQSETVDTFEMSPSGDEVQDGRMRNVDIVDSNEKSWITPTLPLDGKKSGTARTESANENSPTIVIKGLLGQHEQMKRSLAVSLIVHPA</sequence>
<name>A0ACC2X4E3_9TREE</name>
<reference evidence="1" key="1">
    <citation type="submission" date="2023-04" db="EMBL/GenBank/DDBJ databases">
        <title>Draft Genome sequencing of Naganishia species isolated from polar environments using Oxford Nanopore Technology.</title>
        <authorList>
            <person name="Leo P."/>
            <person name="Venkateswaran K."/>
        </authorList>
    </citation>
    <scope>NUCLEOTIDE SEQUENCE</scope>
    <source>
        <strain evidence="1">MNA-CCFEE 5425</strain>
    </source>
</reference>
<protein>
    <submittedName>
        <fullName evidence="1">Uncharacterized protein</fullName>
    </submittedName>
</protein>
<gene>
    <name evidence="1" type="ORF">QFC22_004171</name>
</gene>